<name>A0A1E1KJR6_9HELO</name>
<dbReference type="CDD" id="cd03139">
    <property type="entry name" value="GATase1_PfpI_2"/>
    <property type="match status" value="1"/>
</dbReference>
<protein>
    <submittedName>
        <fullName evidence="2">Related to ThiJ/PfpI family protein</fullName>
    </submittedName>
</protein>
<keyword evidence="3" id="KW-1185">Reference proteome</keyword>
<dbReference type="InterPro" id="IPR029062">
    <property type="entry name" value="Class_I_gatase-like"/>
</dbReference>
<dbReference type="InParanoid" id="A0A1E1KJR6"/>
<dbReference type="EMBL" id="FJUW01000014">
    <property type="protein sequence ID" value="CZS98266.1"/>
    <property type="molecule type" value="Genomic_DNA"/>
</dbReference>
<accession>A0A1E1KJR6</accession>
<gene>
    <name evidence="2" type="ORF">RCO7_08934</name>
</gene>
<dbReference type="PANTHER" id="PTHR43130:SF15">
    <property type="entry name" value="THIJ_PFPI FAMILY PROTEIN (AFU_ORTHOLOGUE AFUA_5G14240)"/>
    <property type="match status" value="1"/>
</dbReference>
<dbReference type="SUPFAM" id="SSF52317">
    <property type="entry name" value="Class I glutamine amidotransferase-like"/>
    <property type="match status" value="1"/>
</dbReference>
<dbReference type="STRING" id="914237.A0A1E1KJR6"/>
<proteinExistence type="predicted"/>
<feature type="domain" description="DJ-1/PfpI" evidence="1">
    <location>
        <begin position="80"/>
        <end position="251"/>
    </location>
</feature>
<dbReference type="Gene3D" id="3.40.50.880">
    <property type="match status" value="1"/>
</dbReference>
<dbReference type="InterPro" id="IPR002818">
    <property type="entry name" value="DJ-1/PfpI"/>
</dbReference>
<dbReference type="InterPro" id="IPR052158">
    <property type="entry name" value="INH-QAR"/>
</dbReference>
<sequence length="299" mass="33200">MSRDGVTVNLSDSISRLSIDDWKRKVQEHRPQHRKAQTKQIMKSKIGKMHFLDYLFVVLLLPGVTNSQIYNAPVPRLFGIILFPGFTSLDIFGPLDALNRLSTQYTINLTLISTTLDPVATEKLSWRKPLMNSTFGESILPTHTFDTAPELDVLIIPGGIGTNAPSPLLDPHVAFIKDRYPSLQYLITTCTGSWLAARAGVLDGKRATSNKAAWANTTMYEGPEARWVAEARWVVDGNIWTSSGVSAGIDVTIAWIGNVFSEKLAVTIANSMEYTRHLDSTDDPFARLYGLTNEHNSTY</sequence>
<dbReference type="AlphaFoldDB" id="A0A1E1KJR6"/>
<dbReference type="Proteomes" id="UP000178129">
    <property type="component" value="Unassembled WGS sequence"/>
</dbReference>
<dbReference type="PANTHER" id="PTHR43130">
    <property type="entry name" value="ARAC-FAMILY TRANSCRIPTIONAL REGULATOR"/>
    <property type="match status" value="1"/>
</dbReference>
<reference evidence="3" key="1">
    <citation type="submission" date="2016-03" db="EMBL/GenBank/DDBJ databases">
        <authorList>
            <person name="Ploux O."/>
        </authorList>
    </citation>
    <scope>NUCLEOTIDE SEQUENCE [LARGE SCALE GENOMIC DNA]</scope>
    <source>
        <strain evidence="3">UK7</strain>
    </source>
</reference>
<evidence type="ECO:0000313" key="3">
    <source>
        <dbReference type="Proteomes" id="UP000178129"/>
    </source>
</evidence>
<evidence type="ECO:0000313" key="2">
    <source>
        <dbReference type="EMBL" id="CZS98266.1"/>
    </source>
</evidence>
<organism evidence="2 3">
    <name type="scientific">Rhynchosporium graminicola</name>
    <dbReference type="NCBI Taxonomy" id="2792576"/>
    <lineage>
        <taxon>Eukaryota</taxon>
        <taxon>Fungi</taxon>
        <taxon>Dikarya</taxon>
        <taxon>Ascomycota</taxon>
        <taxon>Pezizomycotina</taxon>
        <taxon>Leotiomycetes</taxon>
        <taxon>Helotiales</taxon>
        <taxon>Ploettnerulaceae</taxon>
        <taxon>Rhynchosporium</taxon>
    </lineage>
</organism>
<comment type="caution">
    <text evidence="2">The sequence shown here is derived from an EMBL/GenBank/DDBJ whole genome shotgun (WGS) entry which is preliminary data.</text>
</comment>
<dbReference type="Pfam" id="PF01965">
    <property type="entry name" value="DJ-1_PfpI"/>
    <property type="match status" value="1"/>
</dbReference>
<evidence type="ECO:0000259" key="1">
    <source>
        <dbReference type="Pfam" id="PF01965"/>
    </source>
</evidence>